<proteinExistence type="predicted"/>
<reference evidence="9 10" key="1">
    <citation type="submission" date="2022-12" db="EMBL/GenBank/DDBJ databases">
        <title>Two new species, Stenotrophomonas aracearum and Stenotrophomonas oahuensis, isolated from Anthurium (Araceae family) in Hawaii.</title>
        <authorList>
            <person name="Chunag S.C."/>
            <person name="Dobhal S."/>
            <person name="Alvarez A."/>
            <person name="Arif M."/>
        </authorList>
    </citation>
    <scope>NUCLEOTIDE SEQUENCE [LARGE SCALE GENOMIC DNA]</scope>
    <source>
        <strain evidence="9 10">A5588</strain>
    </source>
</reference>
<dbReference type="InterPro" id="IPR011123">
    <property type="entry name" value="Y_Y_Y"/>
</dbReference>
<dbReference type="SUPFAM" id="SSF101898">
    <property type="entry name" value="NHL repeat"/>
    <property type="match status" value="1"/>
</dbReference>
<accession>A0ABY9Y8Z4</accession>
<organism evidence="9 10">
    <name type="scientific">Stenotrophomonas aracearum</name>
    <dbReference type="NCBI Taxonomy" id="3003272"/>
    <lineage>
        <taxon>Bacteria</taxon>
        <taxon>Pseudomonadati</taxon>
        <taxon>Pseudomonadota</taxon>
        <taxon>Gammaproteobacteria</taxon>
        <taxon>Lysobacterales</taxon>
        <taxon>Lysobacteraceae</taxon>
        <taxon>Stenotrophomonas</taxon>
    </lineage>
</organism>
<evidence type="ECO:0000313" key="9">
    <source>
        <dbReference type="EMBL" id="WNH47163.1"/>
    </source>
</evidence>
<dbReference type="PANTHER" id="PTHR24421:SF62">
    <property type="entry name" value="SENSORY TRANSDUCTION HISTIDINE KINASE"/>
    <property type="match status" value="1"/>
</dbReference>
<dbReference type="InterPro" id="IPR013783">
    <property type="entry name" value="Ig-like_fold"/>
</dbReference>
<evidence type="ECO:0000313" key="10">
    <source>
        <dbReference type="Proteomes" id="UP001305421"/>
    </source>
</evidence>
<name>A0ABY9Y8Z4_9GAMM</name>
<evidence type="ECO:0000256" key="5">
    <source>
        <dbReference type="SAM" id="Phobius"/>
    </source>
</evidence>
<keyword evidence="5" id="KW-0812">Transmembrane</keyword>
<dbReference type="Gene3D" id="1.20.5.1930">
    <property type="match status" value="1"/>
</dbReference>
<dbReference type="InterPro" id="IPR015943">
    <property type="entry name" value="WD40/YVTN_repeat-like_dom_sf"/>
</dbReference>
<evidence type="ECO:0000256" key="4">
    <source>
        <dbReference type="SAM" id="Coils"/>
    </source>
</evidence>
<dbReference type="EMBL" id="CP115543">
    <property type="protein sequence ID" value="WNH47163.1"/>
    <property type="molecule type" value="Genomic_DNA"/>
</dbReference>
<dbReference type="SUPFAM" id="SSF55874">
    <property type="entry name" value="ATPase domain of HSP90 chaperone/DNA topoisomerase II/histidine kinase"/>
    <property type="match status" value="1"/>
</dbReference>
<dbReference type="Pfam" id="PF07495">
    <property type="entry name" value="Y_Y_Y"/>
    <property type="match status" value="1"/>
</dbReference>
<dbReference type="Gene3D" id="2.130.10.10">
    <property type="entry name" value="YVTN repeat-like/Quinoprotein amine dehydrogenase"/>
    <property type="match status" value="3"/>
</dbReference>
<dbReference type="InterPro" id="IPR050482">
    <property type="entry name" value="Sensor_HK_TwoCompSys"/>
</dbReference>
<dbReference type="Pfam" id="PF02518">
    <property type="entry name" value="HATPase_c"/>
    <property type="match status" value="1"/>
</dbReference>
<feature type="domain" description="Signal transduction histidine kinase subgroup 3 dimerisation and phosphoacceptor" evidence="8">
    <location>
        <begin position="762"/>
        <end position="826"/>
    </location>
</feature>
<gene>
    <name evidence="9" type="ORF">PDM28_10620</name>
</gene>
<dbReference type="Gene3D" id="2.60.40.10">
    <property type="entry name" value="Immunoglobulins"/>
    <property type="match status" value="1"/>
</dbReference>
<keyword evidence="2" id="KW-0418">Kinase</keyword>
<dbReference type="Pfam" id="PF07730">
    <property type="entry name" value="HisKA_3"/>
    <property type="match status" value="1"/>
</dbReference>
<evidence type="ECO:0000259" key="8">
    <source>
        <dbReference type="Pfam" id="PF07730"/>
    </source>
</evidence>
<feature type="domain" description="Histidine kinase/HSP90-like ATPase" evidence="6">
    <location>
        <begin position="873"/>
        <end position="957"/>
    </location>
</feature>
<protein>
    <submittedName>
        <fullName evidence="9">Triple tyrosine motif-containing protein</fullName>
    </submittedName>
</protein>
<evidence type="ECO:0000259" key="6">
    <source>
        <dbReference type="Pfam" id="PF02518"/>
    </source>
</evidence>
<keyword evidence="10" id="KW-1185">Reference proteome</keyword>
<evidence type="ECO:0000256" key="3">
    <source>
        <dbReference type="ARBA" id="ARBA00023012"/>
    </source>
</evidence>
<dbReference type="CDD" id="cd16917">
    <property type="entry name" value="HATPase_UhpB-NarQ-NarX-like"/>
    <property type="match status" value="1"/>
</dbReference>
<keyword evidence="4" id="KW-0175">Coiled coil</keyword>
<keyword evidence="1" id="KW-0808">Transferase</keyword>
<feature type="transmembrane region" description="Helical" evidence="5">
    <location>
        <begin position="718"/>
        <end position="740"/>
    </location>
</feature>
<keyword evidence="5" id="KW-0472">Membrane</keyword>
<dbReference type="Proteomes" id="UP001305421">
    <property type="component" value="Chromosome"/>
</dbReference>
<dbReference type="PANTHER" id="PTHR24421">
    <property type="entry name" value="NITRATE/NITRITE SENSOR PROTEIN NARX-RELATED"/>
    <property type="match status" value="1"/>
</dbReference>
<keyword evidence="5" id="KW-1133">Transmembrane helix</keyword>
<dbReference type="InterPro" id="IPR003594">
    <property type="entry name" value="HATPase_dom"/>
</dbReference>
<feature type="coiled-coil region" evidence="4">
    <location>
        <begin position="799"/>
        <end position="826"/>
    </location>
</feature>
<dbReference type="RefSeq" id="WP_311181940.1">
    <property type="nucleotide sequence ID" value="NZ_CP115543.1"/>
</dbReference>
<evidence type="ECO:0000259" key="7">
    <source>
        <dbReference type="Pfam" id="PF07495"/>
    </source>
</evidence>
<dbReference type="InterPro" id="IPR011712">
    <property type="entry name" value="Sig_transdc_His_kin_sub3_dim/P"/>
</dbReference>
<dbReference type="Gene3D" id="3.30.565.10">
    <property type="entry name" value="Histidine kinase-like ATPase, C-terminal domain"/>
    <property type="match status" value="1"/>
</dbReference>
<dbReference type="InterPro" id="IPR036890">
    <property type="entry name" value="HATPase_C_sf"/>
</dbReference>
<evidence type="ECO:0000256" key="1">
    <source>
        <dbReference type="ARBA" id="ARBA00022679"/>
    </source>
</evidence>
<keyword evidence="3" id="KW-0902">Two-component regulatory system</keyword>
<evidence type="ECO:0000256" key="2">
    <source>
        <dbReference type="ARBA" id="ARBA00022777"/>
    </source>
</evidence>
<sequence>MSMLPAAATSLSDYEHSAWRVGQGAPGDIWDIAQLADNRLLLATGAGLYRFDGRQFERVAPPNGGSFPSANMTSLAVDADGTIWIAYYNGSITRLDAHGARDFGIREGLRPGLIPRLQRDASGRLWAASDAGLRWFDGARWRAPTAAMGIGDVAAHWALRDHRGTLWLLAGGELWRLRARATRFERLGLAVSAFSSLALRGDGQLWLADRQRGIMPVADARGLLPATQREARRLPGLLAGRIQFAADGSLWGSFVANGGIFHVTDDDRGQRFDRFDAPQGLASTTAGPLLQDREGNLWVGTNLGLNRFREHQVHALVLPDPGDPLRSLYRAPDGEVFGHGVDLQPLALRRALRDATPAVQRDAARATLQPLWLGDWSAIVRIVDGQRQALSPPGFPVPHELRALLPLGRAEAWFCLGSDTLLQYRAGRWIRDPSLPRQACTALAAGRHGQRLIGYPDGTLRVGSGGRYRHYTGADGLDVGPVTATAYAGNRIWVAGENGLALLGHDGRFRTARAAGDGLFEGITGIVRDARGRYWFNGSRGLVRAEAADFERAVDAGRETAPRLFDTPDGMPGIATQASPVPSAVLAADGLLWLATNQGLAWLDTQKVRADAPPLVPRIGALSSAGTQQPLRDGLQLPPGTAQLQIDYQAVSLSRPERVRYQHRLVGLDDEWQDAGNLTRAFYTNLPPGAYRFEVRAANEDQVWSTALAQRSFRIAPLWYQTLWFGAACVLAMLALLGLAMRLRSRSLTLLVRARLKERHAERERIARELHDTLLQGTQGLILRLHAVSHSPQATPAVRAALEAAMQQAEQALGEARERVRLLRDGSTDYQDLGAALVQVYGERADELDSPALRLNIEGTPRPLRHDAAEEVFLIGREALLNALQHASAAAVDIELAYARRGLRLHIRDNGSGLPQQLPDDRWGLVGMRERAERLGARLRLWSRPQIGTEIALFLPGERIYRHHRRRWRWRRTTGETA</sequence>
<feature type="domain" description="Two component regulator three Y" evidence="7">
    <location>
        <begin position="654"/>
        <end position="707"/>
    </location>
</feature>